<dbReference type="Proteomes" id="UP001371218">
    <property type="component" value="Unassembled WGS sequence"/>
</dbReference>
<dbReference type="PANTHER" id="PTHR42928">
    <property type="entry name" value="TRICARBOXYLATE-BINDING PROTEIN"/>
    <property type="match status" value="1"/>
</dbReference>
<feature type="signal peptide" evidence="2">
    <location>
        <begin position="1"/>
        <end position="26"/>
    </location>
</feature>
<dbReference type="Gene3D" id="3.40.190.10">
    <property type="entry name" value="Periplasmic binding protein-like II"/>
    <property type="match status" value="1"/>
</dbReference>
<dbReference type="Gene3D" id="3.40.190.150">
    <property type="entry name" value="Bordetella uptake gene, domain 1"/>
    <property type="match status" value="1"/>
</dbReference>
<dbReference type="InterPro" id="IPR005064">
    <property type="entry name" value="BUG"/>
</dbReference>
<reference evidence="3 4" key="1">
    <citation type="submission" date="2024-04" db="EMBL/GenBank/DDBJ databases">
        <title>Novel species of the genus Ideonella isolated from streams.</title>
        <authorList>
            <person name="Lu H."/>
        </authorList>
    </citation>
    <scope>NUCLEOTIDE SEQUENCE [LARGE SCALE GENOMIC DNA]</scope>
    <source>
        <strain evidence="3 4">DXS29W</strain>
    </source>
</reference>
<keyword evidence="2" id="KW-0732">Signal</keyword>
<comment type="similarity">
    <text evidence="1">Belongs to the UPF0065 (bug) family.</text>
</comment>
<name>A0ABU9BTT5_9BURK</name>
<evidence type="ECO:0000256" key="2">
    <source>
        <dbReference type="SAM" id="SignalP"/>
    </source>
</evidence>
<sequence length="330" mass="34398">MVRRRDCLALAAAAWGPWSLTTAAHAANAANNARSPVLPQLRIYVPGGTGGGWDQTGHALGDAAVAAGLVQKVVYENKGGKGGTIGLADFVERYSKDPTAVLVGGMVMVGAIAASQPKVTLAQVTPLARLTNDYLAIVVPAGSKLNTLKALTAELQRGVSGVPFTGGSLGGVDHMLAGMMIRQLRLDTDQLRYEPATAAKESLALIEAGKAQVLISGYSELKADIEAKRLIALGVSSRRALHGIPSLSEQGVPIELANWRGVFAPAGISDVQKATLRDLVIAAAESSAWQQTLNAKEWLGALLTGDQFKQALEVDQSIAGVVAHMLKLKG</sequence>
<feature type="chain" id="PRO_5047024718" evidence="2">
    <location>
        <begin position="27"/>
        <end position="330"/>
    </location>
</feature>
<comment type="caution">
    <text evidence="3">The sequence shown here is derived from an EMBL/GenBank/DDBJ whole genome shotgun (WGS) entry which is preliminary data.</text>
</comment>
<proteinExistence type="inferred from homology"/>
<dbReference type="EMBL" id="JBBUTG010000008">
    <property type="protein sequence ID" value="MEK8032045.1"/>
    <property type="molecule type" value="Genomic_DNA"/>
</dbReference>
<evidence type="ECO:0000256" key="1">
    <source>
        <dbReference type="ARBA" id="ARBA00006987"/>
    </source>
</evidence>
<accession>A0ABU9BTT5</accession>
<evidence type="ECO:0000313" key="4">
    <source>
        <dbReference type="Proteomes" id="UP001371218"/>
    </source>
</evidence>
<gene>
    <name evidence="3" type="ORF">AACH06_14560</name>
</gene>
<organism evidence="3 4">
    <name type="scientific">Ideonella lacteola</name>
    <dbReference type="NCBI Taxonomy" id="2984193"/>
    <lineage>
        <taxon>Bacteria</taxon>
        <taxon>Pseudomonadati</taxon>
        <taxon>Pseudomonadota</taxon>
        <taxon>Betaproteobacteria</taxon>
        <taxon>Burkholderiales</taxon>
        <taxon>Sphaerotilaceae</taxon>
        <taxon>Ideonella</taxon>
    </lineage>
</organism>
<dbReference type="PIRSF" id="PIRSF017082">
    <property type="entry name" value="YflP"/>
    <property type="match status" value="1"/>
</dbReference>
<evidence type="ECO:0000313" key="3">
    <source>
        <dbReference type="EMBL" id="MEK8032045.1"/>
    </source>
</evidence>
<dbReference type="PANTHER" id="PTHR42928:SF3">
    <property type="entry name" value="UPF0065 PROTEIN YFLP"/>
    <property type="match status" value="1"/>
</dbReference>
<keyword evidence="4" id="KW-1185">Reference proteome</keyword>
<dbReference type="Pfam" id="PF03401">
    <property type="entry name" value="TctC"/>
    <property type="match status" value="1"/>
</dbReference>
<protein>
    <submittedName>
        <fullName evidence="3">Tripartite tricarboxylate transporter substrate-binding protein</fullName>
    </submittedName>
</protein>
<dbReference type="RefSeq" id="WP_341426457.1">
    <property type="nucleotide sequence ID" value="NZ_JBBUTG010000008.1"/>
</dbReference>
<dbReference type="InterPro" id="IPR042100">
    <property type="entry name" value="Bug_dom1"/>
</dbReference>